<evidence type="ECO:0000256" key="1">
    <source>
        <dbReference type="ARBA" id="ARBA00004429"/>
    </source>
</evidence>
<evidence type="ECO:0000256" key="3">
    <source>
        <dbReference type="ARBA" id="ARBA00022519"/>
    </source>
</evidence>
<dbReference type="EMBL" id="CP072110">
    <property type="protein sequence ID" value="QTH63013.1"/>
    <property type="molecule type" value="Genomic_DNA"/>
</dbReference>
<organism evidence="11 12">
    <name type="scientific">Psychrosphaera ytuae</name>
    <dbReference type="NCBI Taxonomy" id="2820710"/>
    <lineage>
        <taxon>Bacteria</taxon>
        <taxon>Pseudomonadati</taxon>
        <taxon>Pseudomonadota</taxon>
        <taxon>Gammaproteobacteria</taxon>
        <taxon>Alteromonadales</taxon>
        <taxon>Pseudoalteromonadaceae</taxon>
        <taxon>Psychrosphaera</taxon>
    </lineage>
</organism>
<evidence type="ECO:0000313" key="12">
    <source>
        <dbReference type="Proteomes" id="UP000682739"/>
    </source>
</evidence>
<evidence type="ECO:0000256" key="5">
    <source>
        <dbReference type="ARBA" id="ARBA00022692"/>
    </source>
</evidence>
<dbReference type="RefSeq" id="WP_208830796.1">
    <property type="nucleotide sequence ID" value="NZ_CP072110.1"/>
</dbReference>
<dbReference type="KEGG" id="psym:J1N51_09650"/>
<dbReference type="CDD" id="cd16017">
    <property type="entry name" value="LptA"/>
    <property type="match status" value="1"/>
</dbReference>
<sequence>MNTSFVYRKHKRISLSTNQLLVFTCAYITLVLNSPFILKTSSAIVTLNDYSILFLLSVPIFILSLSIFVQCFFAFRWITKPVLILLVLTSSLVFYSTVTYGIVFDYGMIQNSFETDRAEALSYVNFSAGVFFIILGILPSILIAKVKLTYSTFWGELLSRAKLLSGSFACVFLIAIVFYSSYASIGRNNRDLVGYLTPYALIDSMVKFANKNYLYPPLKFTFLDTSPTISNSSTTKSVTVLVLGETARAQNFSLNGYKQPTNKHTKDLGVVSFNNVRSCGTATAVSVPCMFSRLNRESYNKREALAQQNVIDLIHLAGVDVFWISNNNGGCKGVCNRVKSEQISTNSIKPLCDGEYCFDEVLVNTLKNKLHSLTKDNTLIVLHMVGSHGPTYYRRYPDNKRVFTPDCQRSDIQNCSQKELVNTYDNTIAYTDLVLSKIIAELSSLTVNSDVKASMIYVSDHGESLGEKGVYLHGLPYAFAPKEQTHVPFIYWADQSHNKDKLDCLSNLSKQPLSHDNVFDILLGEVQVRSKVYQPDNDPFNQCNFDATYRKVQHISINEE</sequence>
<reference evidence="11" key="1">
    <citation type="submission" date="2021-03" db="EMBL/GenBank/DDBJ databases">
        <title>Description of Psychrosphaera ytuae sp. nov. isolated from deep sea sediment of South China Sea.</title>
        <authorList>
            <person name="Zhang J."/>
            <person name="Xu X.-D."/>
        </authorList>
    </citation>
    <scope>NUCLEOTIDE SEQUENCE</scope>
    <source>
        <strain evidence="11">MTZ26</strain>
    </source>
</reference>
<proteinExistence type="predicted"/>
<evidence type="ECO:0000259" key="10">
    <source>
        <dbReference type="Pfam" id="PF08019"/>
    </source>
</evidence>
<name>A0A975HHF8_9GAMM</name>
<dbReference type="Pfam" id="PF00884">
    <property type="entry name" value="Sulfatase"/>
    <property type="match status" value="1"/>
</dbReference>
<evidence type="ECO:0000256" key="4">
    <source>
        <dbReference type="ARBA" id="ARBA00022679"/>
    </source>
</evidence>
<accession>A0A975HHF8</accession>
<feature type="transmembrane region" description="Helical" evidence="8">
    <location>
        <begin position="123"/>
        <end position="143"/>
    </location>
</feature>
<dbReference type="AlphaFoldDB" id="A0A975HHF8"/>
<dbReference type="PANTHER" id="PTHR30443">
    <property type="entry name" value="INNER MEMBRANE PROTEIN"/>
    <property type="match status" value="1"/>
</dbReference>
<dbReference type="GO" id="GO:0016776">
    <property type="term" value="F:phosphotransferase activity, phosphate group as acceptor"/>
    <property type="evidence" value="ECO:0007669"/>
    <property type="project" value="TreeGrafter"/>
</dbReference>
<keyword evidence="5 8" id="KW-0812">Transmembrane</keyword>
<protein>
    <submittedName>
        <fullName evidence="11">Phosphoethanolamine--lipid A transferase</fullName>
    </submittedName>
</protein>
<gene>
    <name evidence="11" type="ORF">J1N51_09650</name>
</gene>
<dbReference type="InterPro" id="IPR040423">
    <property type="entry name" value="PEA_transferase"/>
</dbReference>
<dbReference type="InterPro" id="IPR012549">
    <property type="entry name" value="EptA-like_N"/>
</dbReference>
<dbReference type="PANTHER" id="PTHR30443:SF0">
    <property type="entry name" value="PHOSPHOETHANOLAMINE TRANSFERASE EPTA"/>
    <property type="match status" value="1"/>
</dbReference>
<feature type="transmembrane region" description="Helical" evidence="8">
    <location>
        <begin position="20"/>
        <end position="38"/>
    </location>
</feature>
<feature type="transmembrane region" description="Helical" evidence="8">
    <location>
        <begin position="82"/>
        <end position="103"/>
    </location>
</feature>
<dbReference type="InterPro" id="IPR017850">
    <property type="entry name" value="Alkaline_phosphatase_core_sf"/>
</dbReference>
<keyword evidence="2" id="KW-1003">Cell membrane</keyword>
<feature type="transmembrane region" description="Helical" evidence="8">
    <location>
        <begin position="50"/>
        <end position="75"/>
    </location>
</feature>
<dbReference type="NCBIfam" id="NF028537">
    <property type="entry name" value="P_eth_NH2_trans"/>
    <property type="match status" value="1"/>
</dbReference>
<dbReference type="Pfam" id="PF08019">
    <property type="entry name" value="EptA_B_N"/>
    <property type="match status" value="1"/>
</dbReference>
<dbReference type="GO" id="GO:0009244">
    <property type="term" value="P:lipopolysaccharide core region biosynthetic process"/>
    <property type="evidence" value="ECO:0007669"/>
    <property type="project" value="TreeGrafter"/>
</dbReference>
<dbReference type="Gene3D" id="3.40.720.10">
    <property type="entry name" value="Alkaline Phosphatase, subunit A"/>
    <property type="match status" value="1"/>
</dbReference>
<dbReference type="SUPFAM" id="SSF53649">
    <property type="entry name" value="Alkaline phosphatase-like"/>
    <property type="match status" value="1"/>
</dbReference>
<dbReference type="Proteomes" id="UP000682739">
    <property type="component" value="Chromosome"/>
</dbReference>
<evidence type="ECO:0000256" key="2">
    <source>
        <dbReference type="ARBA" id="ARBA00022475"/>
    </source>
</evidence>
<feature type="transmembrane region" description="Helical" evidence="8">
    <location>
        <begin position="163"/>
        <end position="182"/>
    </location>
</feature>
<keyword evidence="4 11" id="KW-0808">Transferase</keyword>
<feature type="domain" description="Sulfatase N-terminal" evidence="9">
    <location>
        <begin position="239"/>
        <end position="524"/>
    </location>
</feature>
<keyword evidence="7 8" id="KW-0472">Membrane</keyword>
<dbReference type="InterPro" id="IPR058130">
    <property type="entry name" value="PEA_transf_C"/>
</dbReference>
<evidence type="ECO:0000256" key="8">
    <source>
        <dbReference type="SAM" id="Phobius"/>
    </source>
</evidence>
<evidence type="ECO:0000256" key="7">
    <source>
        <dbReference type="ARBA" id="ARBA00023136"/>
    </source>
</evidence>
<evidence type="ECO:0000256" key="6">
    <source>
        <dbReference type="ARBA" id="ARBA00022989"/>
    </source>
</evidence>
<evidence type="ECO:0000259" key="9">
    <source>
        <dbReference type="Pfam" id="PF00884"/>
    </source>
</evidence>
<keyword evidence="12" id="KW-1185">Reference proteome</keyword>
<dbReference type="InterPro" id="IPR000917">
    <property type="entry name" value="Sulfatase_N"/>
</dbReference>
<keyword evidence="6 8" id="KW-1133">Transmembrane helix</keyword>
<feature type="domain" description="Phosphoethanolamine transferase N-terminal" evidence="10">
    <location>
        <begin position="63"/>
        <end position="213"/>
    </location>
</feature>
<keyword evidence="3" id="KW-0997">Cell inner membrane</keyword>
<evidence type="ECO:0000313" key="11">
    <source>
        <dbReference type="EMBL" id="QTH63013.1"/>
    </source>
</evidence>
<dbReference type="GO" id="GO:0005886">
    <property type="term" value="C:plasma membrane"/>
    <property type="evidence" value="ECO:0007669"/>
    <property type="project" value="UniProtKB-SubCell"/>
</dbReference>
<comment type="subcellular location">
    <subcellularLocation>
        <location evidence="1">Cell inner membrane</location>
        <topology evidence="1">Multi-pass membrane protein</topology>
    </subcellularLocation>
</comment>